<dbReference type="AlphaFoldDB" id="A0A7X6S3C0"/>
<feature type="transmembrane region" description="Helical" evidence="1">
    <location>
        <begin position="37"/>
        <end position="57"/>
    </location>
</feature>
<evidence type="ECO:0000313" key="2">
    <source>
        <dbReference type="EMBL" id="NKZ23822.1"/>
    </source>
</evidence>
<organism evidence="2 3">
    <name type="scientific">Periweissella fabalis</name>
    <dbReference type="NCBI Taxonomy" id="1070421"/>
    <lineage>
        <taxon>Bacteria</taxon>
        <taxon>Bacillati</taxon>
        <taxon>Bacillota</taxon>
        <taxon>Bacilli</taxon>
        <taxon>Lactobacillales</taxon>
        <taxon>Lactobacillaceae</taxon>
        <taxon>Periweissella</taxon>
    </lineage>
</organism>
<keyword evidence="1" id="KW-1133">Transmembrane helix</keyword>
<reference evidence="2 3" key="1">
    <citation type="submission" date="2020-04" db="EMBL/GenBank/DDBJ databases">
        <title>MicrobeNet Type strains.</title>
        <authorList>
            <person name="Nicholson A.C."/>
        </authorList>
    </citation>
    <scope>NUCLEOTIDE SEQUENCE [LARGE SCALE GENOMIC DNA]</scope>
    <source>
        <strain evidence="2 3">CCUG 61472</strain>
    </source>
</reference>
<dbReference type="EMBL" id="JAAXPN010000002">
    <property type="protein sequence ID" value="NKZ23822.1"/>
    <property type="molecule type" value="Genomic_DNA"/>
</dbReference>
<sequence>MILKIVIAIYIISMLAALVFMIMWLRGAVKKRPNNKWKYMLAMMLIIFISGSGVSVIRGQMYQAEQLRLQKIAIKKAKIQARDLERLEVTNKFGFYEYLLLLMQPHKNTGVQAQVNCTAAEQAQLLSNAQKAIHRMRNHPAAKKDGILIVSYVRVHKKPKPLFVLYASPKQVKHMSNTPHSPKEFLDKDLTAYWFNKKFVKMQDDKLPGIFNNLLLEDQKNMPKIVKKQIVTGKTNYYSYSPTKKKPSEKGKKIITENT</sequence>
<feature type="transmembrane region" description="Helical" evidence="1">
    <location>
        <begin position="6"/>
        <end position="25"/>
    </location>
</feature>
<keyword evidence="3" id="KW-1185">Reference proteome</keyword>
<evidence type="ECO:0000313" key="3">
    <source>
        <dbReference type="Proteomes" id="UP000549765"/>
    </source>
</evidence>
<protein>
    <submittedName>
        <fullName evidence="2">Uncharacterized protein</fullName>
    </submittedName>
</protein>
<comment type="caution">
    <text evidence="2">The sequence shown here is derived from an EMBL/GenBank/DDBJ whole genome shotgun (WGS) entry which is preliminary data.</text>
</comment>
<keyword evidence="1" id="KW-0472">Membrane</keyword>
<name>A0A7X6S3C0_9LACO</name>
<gene>
    <name evidence="2" type="ORF">HF964_03235</name>
</gene>
<dbReference type="Proteomes" id="UP000549765">
    <property type="component" value="Unassembled WGS sequence"/>
</dbReference>
<proteinExistence type="predicted"/>
<evidence type="ECO:0000256" key="1">
    <source>
        <dbReference type="SAM" id="Phobius"/>
    </source>
</evidence>
<dbReference type="RefSeq" id="WP_168721623.1">
    <property type="nucleotide sequence ID" value="NZ_JAAXPN010000002.1"/>
</dbReference>
<keyword evidence="1" id="KW-0812">Transmembrane</keyword>
<accession>A0A7X6S3C0</accession>